<evidence type="ECO:0000313" key="2">
    <source>
        <dbReference type="Proteomes" id="UP000231857"/>
    </source>
</evidence>
<keyword evidence="2" id="KW-1185">Reference proteome</keyword>
<organism evidence="1 2">
    <name type="scientific">Leptospira haakeii</name>
    <dbReference type="NCBI Taxonomy" id="2023198"/>
    <lineage>
        <taxon>Bacteria</taxon>
        <taxon>Pseudomonadati</taxon>
        <taxon>Spirochaetota</taxon>
        <taxon>Spirochaetia</taxon>
        <taxon>Leptospirales</taxon>
        <taxon>Leptospiraceae</taxon>
        <taxon>Leptospira</taxon>
    </lineage>
</organism>
<gene>
    <name evidence="1" type="ORF">CH363_05030</name>
</gene>
<sequence length="65" mass="7135">MKLEHDQVGGHISQIVMHSSGPVTQNMIGWSEKNFQISPSSPGKTLVNLENSDFSTCDLFHSAHP</sequence>
<accession>A0ABX4PQW5</accession>
<dbReference type="EMBL" id="NPEI01000001">
    <property type="protein sequence ID" value="PKA17988.1"/>
    <property type="molecule type" value="Genomic_DNA"/>
</dbReference>
<protein>
    <submittedName>
        <fullName evidence="1">Uncharacterized protein</fullName>
    </submittedName>
</protein>
<name>A0ABX4PQW5_9LEPT</name>
<proteinExistence type="predicted"/>
<evidence type="ECO:0000313" key="1">
    <source>
        <dbReference type="EMBL" id="PKA17988.1"/>
    </source>
</evidence>
<comment type="caution">
    <text evidence="1">The sequence shown here is derived from an EMBL/GenBank/DDBJ whole genome shotgun (WGS) entry which is preliminary data.</text>
</comment>
<dbReference type="Proteomes" id="UP000231857">
    <property type="component" value="Unassembled WGS sequence"/>
</dbReference>
<reference evidence="1 2" key="1">
    <citation type="submission" date="2017-07" db="EMBL/GenBank/DDBJ databases">
        <title>Leptospira spp. isolated from tropical soils.</title>
        <authorList>
            <person name="Thibeaux R."/>
            <person name="Iraola G."/>
            <person name="Ferres I."/>
            <person name="Bierque E."/>
            <person name="Girault D."/>
            <person name="Soupe-Gilbert M.-E."/>
            <person name="Picardeau M."/>
            <person name="Goarant C."/>
        </authorList>
    </citation>
    <scope>NUCLEOTIDE SEQUENCE [LARGE SCALE GENOMIC DNA]</scope>
    <source>
        <strain evidence="1 2">ATI7-C-A2</strain>
    </source>
</reference>